<dbReference type="EC" id="2.4.-.-" evidence="2"/>
<dbReference type="InterPro" id="IPR029044">
    <property type="entry name" value="Nucleotide-diphossugar_trans"/>
</dbReference>
<dbReference type="Proteomes" id="UP000043764">
    <property type="component" value="Unassembled WGS sequence"/>
</dbReference>
<protein>
    <submittedName>
        <fullName evidence="2">Putative glycosyltransferase EpsJ</fullName>
        <ecNumber evidence="2">2.4.-.-</ecNumber>
    </submittedName>
</protein>
<dbReference type="Pfam" id="PF00535">
    <property type="entry name" value="Glycos_transf_2"/>
    <property type="match status" value="1"/>
</dbReference>
<evidence type="ECO:0000259" key="1">
    <source>
        <dbReference type="Pfam" id="PF00535"/>
    </source>
</evidence>
<accession>A0A0H5CWN2</accession>
<dbReference type="RefSeq" id="WP_050672345.1">
    <property type="nucleotide sequence ID" value="NZ_CVRL01000002.1"/>
</dbReference>
<organism evidence="2 3">
    <name type="scientific">Phaeobacter italicus</name>
    <dbReference type="NCBI Taxonomy" id="481446"/>
    <lineage>
        <taxon>Bacteria</taxon>
        <taxon>Pseudomonadati</taxon>
        <taxon>Pseudomonadota</taxon>
        <taxon>Alphaproteobacteria</taxon>
        <taxon>Rhodobacterales</taxon>
        <taxon>Roseobacteraceae</taxon>
        <taxon>Phaeobacter</taxon>
    </lineage>
</organism>
<name>A0A0H5CWN2_9RHOB</name>
<dbReference type="CDD" id="cd00761">
    <property type="entry name" value="Glyco_tranf_GTA_type"/>
    <property type="match status" value="1"/>
</dbReference>
<keyword evidence="3" id="KW-1185">Reference proteome</keyword>
<feature type="domain" description="Glycosyltransferase 2-like" evidence="1">
    <location>
        <begin position="5"/>
        <end position="161"/>
    </location>
</feature>
<dbReference type="SUPFAM" id="SSF53448">
    <property type="entry name" value="Nucleotide-diphospho-sugar transferases"/>
    <property type="match status" value="1"/>
</dbReference>
<dbReference type="STRING" id="481446.NIT7645_01423"/>
<dbReference type="InterPro" id="IPR001173">
    <property type="entry name" value="Glyco_trans_2-like"/>
</dbReference>
<evidence type="ECO:0000313" key="3">
    <source>
        <dbReference type="Proteomes" id="UP000043764"/>
    </source>
</evidence>
<dbReference type="GO" id="GO:0016757">
    <property type="term" value="F:glycosyltransferase activity"/>
    <property type="evidence" value="ECO:0007669"/>
    <property type="project" value="UniProtKB-KW"/>
</dbReference>
<proteinExistence type="predicted"/>
<evidence type="ECO:0000313" key="2">
    <source>
        <dbReference type="EMBL" id="CRL09417.1"/>
    </source>
</evidence>
<reference evidence="3" key="1">
    <citation type="submission" date="2015-05" db="EMBL/GenBank/DDBJ databases">
        <authorList>
            <person name="Rodrigo-Torres Lidia"/>
            <person name="Arahal R.David."/>
        </authorList>
    </citation>
    <scope>NUCLEOTIDE SEQUENCE [LARGE SCALE GENOMIC DNA]</scope>
    <source>
        <strain evidence="3">CECT 7321</strain>
    </source>
</reference>
<dbReference type="PANTHER" id="PTHR43685">
    <property type="entry name" value="GLYCOSYLTRANSFERASE"/>
    <property type="match status" value="1"/>
</dbReference>
<dbReference type="InterPro" id="IPR050834">
    <property type="entry name" value="Glycosyltransf_2"/>
</dbReference>
<dbReference type="PANTHER" id="PTHR43685:SF2">
    <property type="entry name" value="GLYCOSYLTRANSFERASE 2-LIKE DOMAIN-CONTAINING PROTEIN"/>
    <property type="match status" value="1"/>
</dbReference>
<gene>
    <name evidence="2" type="primary">epsJ_1</name>
    <name evidence="2" type="ORF">NIT7321_00247</name>
</gene>
<dbReference type="EMBL" id="CVRL01000002">
    <property type="protein sequence ID" value="CRL09417.1"/>
    <property type="molecule type" value="Genomic_DNA"/>
</dbReference>
<keyword evidence="2" id="KW-0328">Glycosyltransferase</keyword>
<sequence length="332" mass="37082">MTFASIIVPAFNVADTLPHTLDALLAQSWRDFEIIVVDDGSTDATVEVVKSYNHDRRLRLISQANRGLAGARNTGIYAAKGDVIGFCDADDLWEPTKLAEHIWHLRENPHVGVSYSGSLLIDDDGQPTGHAQRPRLNRVSAAHVFKRNPVGNGSAPVIRRAALADVSYMPPSESERPWYFDETFRQSEDIEMWLRMALVTDWAFEGVPGLLTRYRVNSGGLSAATDRQLEAWERMVAKLTPLAPEFFARHTREARAYQLRYLSRRAIVDMDRGRTLTLTRRWLEQSKLPLIKEPVKSTATLAAAAVLALCGEGSLRRLMQLASKFNRAGGQA</sequence>
<dbReference type="Gene3D" id="3.90.550.10">
    <property type="entry name" value="Spore Coat Polysaccharide Biosynthesis Protein SpsA, Chain A"/>
    <property type="match status" value="1"/>
</dbReference>
<dbReference type="AlphaFoldDB" id="A0A0H5CWN2"/>
<keyword evidence="2" id="KW-0808">Transferase</keyword>